<name>A0A0C6P583_BORBO</name>
<dbReference type="GO" id="GO:0008652">
    <property type="term" value="P:amino acid biosynthetic process"/>
    <property type="evidence" value="ECO:0007669"/>
    <property type="project" value="UniProtKB-ARBA"/>
</dbReference>
<evidence type="ECO:0000256" key="2">
    <source>
        <dbReference type="ARBA" id="ARBA00003109"/>
    </source>
</evidence>
<comment type="function">
    <text evidence="2">Acts on leucine, isoleucine and valine.</text>
</comment>
<comment type="catalytic activity">
    <reaction evidence="11">
        <text>L-leucine + 2-oxoglutarate = 4-methyl-2-oxopentanoate + L-glutamate</text>
        <dbReference type="Rhea" id="RHEA:18321"/>
        <dbReference type="ChEBI" id="CHEBI:16810"/>
        <dbReference type="ChEBI" id="CHEBI:17865"/>
        <dbReference type="ChEBI" id="CHEBI:29985"/>
        <dbReference type="ChEBI" id="CHEBI:57427"/>
        <dbReference type="EC" id="2.6.1.42"/>
    </reaction>
</comment>
<proteinExistence type="inferred from homology"/>
<organism evidence="12 13">
    <name type="scientific">Bordetella bronchiseptica 253</name>
    <dbReference type="NCBI Taxonomy" id="568707"/>
    <lineage>
        <taxon>Bacteria</taxon>
        <taxon>Pseudomonadati</taxon>
        <taxon>Pseudomonadota</taxon>
        <taxon>Betaproteobacteria</taxon>
        <taxon>Burkholderiales</taxon>
        <taxon>Alcaligenaceae</taxon>
        <taxon>Bordetella</taxon>
    </lineage>
</organism>
<dbReference type="GO" id="GO:0005829">
    <property type="term" value="C:cytosol"/>
    <property type="evidence" value="ECO:0007669"/>
    <property type="project" value="TreeGrafter"/>
</dbReference>
<gene>
    <name evidence="12" type="ORF">BN112_3081</name>
</gene>
<dbReference type="AlphaFoldDB" id="A0A0C6P583"/>
<comment type="cofactor">
    <cofactor evidence="1">
        <name>pyridoxal 5'-phosphate</name>
        <dbReference type="ChEBI" id="CHEBI:597326"/>
    </cofactor>
</comment>
<dbReference type="NCBIfam" id="NF005209">
    <property type="entry name" value="PRK06680.1"/>
    <property type="match status" value="1"/>
</dbReference>
<sequence>MSSLFYINGSFVPAEQARVPAMDRGFLFGDGVYEVMAVIDGMLLEFERHAARLARSLGEIGIANPLPRERLLAVCRELVSRAGLREGSVYVQVTRGADARRDFAFPSGVEPTVMLFTSEKDLRVNPLAQSGVQVATVPDLRWQRRDIKSVSLLAQVLAKQAAQARGAFEAVMVDAQGLVTEGSSSSVLLVNAAGAIVVRPLSQDILPGCTRAAVLELARERDMAMVERPFTLDECRQAREVILTSALHFVLPVIAVDGEPVADGRPGPVCAALRELYLRHTLATAL</sequence>
<keyword evidence="8" id="KW-0663">Pyridoxal phosphate</keyword>
<dbReference type="Gene3D" id="3.20.10.10">
    <property type="entry name" value="D-amino Acid Aminotransferase, subunit A, domain 2"/>
    <property type="match status" value="1"/>
</dbReference>
<comment type="catalytic activity">
    <reaction evidence="10">
        <text>L-isoleucine + 2-oxoglutarate = (S)-3-methyl-2-oxopentanoate + L-glutamate</text>
        <dbReference type="Rhea" id="RHEA:24801"/>
        <dbReference type="ChEBI" id="CHEBI:16810"/>
        <dbReference type="ChEBI" id="CHEBI:29985"/>
        <dbReference type="ChEBI" id="CHEBI:35146"/>
        <dbReference type="ChEBI" id="CHEBI:58045"/>
        <dbReference type="EC" id="2.6.1.42"/>
    </reaction>
</comment>
<evidence type="ECO:0000256" key="4">
    <source>
        <dbReference type="ARBA" id="ARBA00004931"/>
    </source>
</evidence>
<keyword evidence="12" id="KW-0808">Transferase</keyword>
<keyword evidence="12" id="KW-0032">Aminotransferase</keyword>
<dbReference type="InterPro" id="IPR050571">
    <property type="entry name" value="Class-IV_PLP-Dep_Aminotrnsfr"/>
</dbReference>
<dbReference type="EC" id="2.6.1.42" evidence="7"/>
<comment type="catalytic activity">
    <reaction evidence="9">
        <text>L-valine + 2-oxoglutarate = 3-methyl-2-oxobutanoate + L-glutamate</text>
        <dbReference type="Rhea" id="RHEA:24813"/>
        <dbReference type="ChEBI" id="CHEBI:11851"/>
        <dbReference type="ChEBI" id="CHEBI:16810"/>
        <dbReference type="ChEBI" id="CHEBI:29985"/>
        <dbReference type="ChEBI" id="CHEBI:57762"/>
        <dbReference type="EC" id="2.6.1.42"/>
    </reaction>
</comment>
<dbReference type="EMBL" id="HE965806">
    <property type="protein sequence ID" value="CCJ54998.1"/>
    <property type="molecule type" value="Genomic_DNA"/>
</dbReference>
<evidence type="ECO:0000256" key="3">
    <source>
        <dbReference type="ARBA" id="ARBA00004824"/>
    </source>
</evidence>
<accession>A0A0C6P583</accession>
<evidence type="ECO:0000256" key="1">
    <source>
        <dbReference type="ARBA" id="ARBA00001933"/>
    </source>
</evidence>
<dbReference type="Proteomes" id="UP000007564">
    <property type="component" value="Chromosome"/>
</dbReference>
<evidence type="ECO:0000256" key="11">
    <source>
        <dbReference type="ARBA" id="ARBA00049229"/>
    </source>
</evidence>
<comment type="pathway">
    <text evidence="5">Amino-acid biosynthesis; L-leucine biosynthesis; L-leucine from 3-methyl-2-oxobutanoate: step 4/4.</text>
</comment>
<evidence type="ECO:0000256" key="5">
    <source>
        <dbReference type="ARBA" id="ARBA00005072"/>
    </source>
</evidence>
<dbReference type="OrthoDB" id="9805628at2"/>
<dbReference type="InterPro" id="IPR001544">
    <property type="entry name" value="Aminotrans_IV"/>
</dbReference>
<dbReference type="Gene3D" id="3.30.470.10">
    <property type="match status" value="1"/>
</dbReference>
<dbReference type="PANTHER" id="PTHR42743:SF11">
    <property type="entry name" value="AMINODEOXYCHORISMATE LYASE"/>
    <property type="match status" value="1"/>
</dbReference>
<dbReference type="SUPFAM" id="SSF56752">
    <property type="entry name" value="D-aminoacid aminotransferase-like PLP-dependent enzymes"/>
    <property type="match status" value="1"/>
</dbReference>
<dbReference type="FunFam" id="3.20.10.10:FF:000002">
    <property type="entry name" value="D-alanine aminotransferase"/>
    <property type="match status" value="1"/>
</dbReference>
<evidence type="ECO:0000256" key="9">
    <source>
        <dbReference type="ARBA" id="ARBA00048212"/>
    </source>
</evidence>
<evidence type="ECO:0000313" key="13">
    <source>
        <dbReference type="Proteomes" id="UP000007564"/>
    </source>
</evidence>
<evidence type="ECO:0000256" key="7">
    <source>
        <dbReference type="ARBA" id="ARBA00013053"/>
    </source>
</evidence>
<dbReference type="RefSeq" id="WP_015064667.1">
    <property type="nucleotide sequence ID" value="NC_019382.1"/>
</dbReference>
<dbReference type="HOGENOM" id="CLU_020844_4_1_4"/>
<comment type="pathway">
    <text evidence="3">Amino-acid biosynthesis; L-isoleucine biosynthesis; L-isoleucine from 2-oxobutanoate: step 4/4.</text>
</comment>
<evidence type="ECO:0000256" key="6">
    <source>
        <dbReference type="ARBA" id="ARBA00009320"/>
    </source>
</evidence>
<dbReference type="InterPro" id="IPR036038">
    <property type="entry name" value="Aminotransferase-like"/>
</dbReference>
<evidence type="ECO:0000256" key="8">
    <source>
        <dbReference type="ARBA" id="ARBA00022898"/>
    </source>
</evidence>
<dbReference type="InterPro" id="IPR043132">
    <property type="entry name" value="BCAT-like_C"/>
</dbReference>
<dbReference type="CDD" id="cd01558">
    <property type="entry name" value="D-AAT_like"/>
    <property type="match status" value="1"/>
</dbReference>
<dbReference type="Pfam" id="PF01063">
    <property type="entry name" value="Aminotran_4"/>
    <property type="match status" value="1"/>
</dbReference>
<comment type="pathway">
    <text evidence="4">Amino-acid biosynthesis; L-valine biosynthesis; L-valine from pyruvate: step 4/4.</text>
</comment>
<reference evidence="12 13" key="1">
    <citation type="journal article" date="2012" name="BMC Genomics">
        <title>Comparative genomics of the classical Bordetella subspecies: the evolution and exchange of virulence-associated diversity amongst closely related pathogens.</title>
        <authorList>
            <person name="Park J."/>
            <person name="Zhang Y."/>
            <person name="Buboltz A.M."/>
            <person name="Zhang X."/>
            <person name="Schuster S.C."/>
            <person name="Ahuja U."/>
            <person name="Liu M."/>
            <person name="Miller J.F."/>
            <person name="Sebaihia M."/>
            <person name="Bentley S.D."/>
            <person name="Parkhill J."/>
            <person name="Harvill E.T."/>
        </authorList>
    </citation>
    <scope>NUCLEOTIDE SEQUENCE [LARGE SCALE GENOMIC DNA]</scope>
    <source>
        <strain evidence="12 13">253</strain>
    </source>
</reference>
<dbReference type="GO" id="GO:0046394">
    <property type="term" value="P:carboxylic acid biosynthetic process"/>
    <property type="evidence" value="ECO:0007669"/>
    <property type="project" value="UniProtKB-ARBA"/>
</dbReference>
<dbReference type="PANTHER" id="PTHR42743">
    <property type="entry name" value="AMINO-ACID AMINOTRANSFERASE"/>
    <property type="match status" value="1"/>
</dbReference>
<evidence type="ECO:0000256" key="10">
    <source>
        <dbReference type="ARBA" id="ARBA00048798"/>
    </source>
</evidence>
<protein>
    <recommendedName>
        <fullName evidence="7">branched-chain-amino-acid transaminase</fullName>
        <ecNumber evidence="7">2.6.1.42</ecNumber>
    </recommendedName>
</protein>
<dbReference type="KEGG" id="bbh:BN112_3081"/>
<comment type="similarity">
    <text evidence="6">Belongs to the class-IV pyridoxal-phosphate-dependent aminotransferase family.</text>
</comment>
<dbReference type="InterPro" id="IPR043131">
    <property type="entry name" value="BCAT-like_N"/>
</dbReference>
<dbReference type="GO" id="GO:0004084">
    <property type="term" value="F:branched-chain-amino-acid transaminase activity"/>
    <property type="evidence" value="ECO:0007669"/>
    <property type="project" value="UniProtKB-EC"/>
</dbReference>
<evidence type="ECO:0000313" key="12">
    <source>
        <dbReference type="EMBL" id="CCJ54998.1"/>
    </source>
</evidence>